<dbReference type="PANTHER" id="PTHR12169">
    <property type="entry name" value="ATPASE N2B"/>
    <property type="match status" value="1"/>
</dbReference>
<dbReference type="GO" id="GO:0016887">
    <property type="term" value="F:ATP hydrolysis activity"/>
    <property type="evidence" value="ECO:0007669"/>
    <property type="project" value="InterPro"/>
</dbReference>
<dbReference type="AlphaFoldDB" id="A0A1Y3BCI0"/>
<feature type="non-terminal residue" evidence="5">
    <location>
        <position position="265"/>
    </location>
</feature>
<dbReference type="Pfam" id="PF03969">
    <property type="entry name" value="AFG1_ATPase"/>
    <property type="match status" value="1"/>
</dbReference>
<comment type="caution">
    <text evidence="5">The sequence shown here is derived from an EMBL/GenBank/DDBJ whole genome shotgun (WGS) entry which is preliminary data.</text>
</comment>
<protein>
    <recommendedName>
        <fullName evidence="4">ERAP1-like C-terminal domain-containing protein</fullName>
    </recommendedName>
</protein>
<gene>
    <name evidence="5" type="ORF">BLA29_003757</name>
</gene>
<keyword evidence="2" id="KW-0547">Nucleotide-binding</keyword>
<dbReference type="GO" id="GO:0005739">
    <property type="term" value="C:mitochondrion"/>
    <property type="evidence" value="ECO:0007669"/>
    <property type="project" value="TreeGrafter"/>
</dbReference>
<dbReference type="InterPro" id="IPR024571">
    <property type="entry name" value="ERAP1-like_C_dom"/>
</dbReference>
<reference evidence="5 6" key="1">
    <citation type="submission" date="2017-03" db="EMBL/GenBank/DDBJ databases">
        <title>Genome Survey of Euroglyphus maynei.</title>
        <authorList>
            <person name="Arlian L.G."/>
            <person name="Morgan M.S."/>
            <person name="Rider S.D."/>
        </authorList>
    </citation>
    <scope>NUCLEOTIDE SEQUENCE [LARGE SCALE GENOMIC DNA]</scope>
    <source>
        <strain evidence="5">Arlian Lab</strain>
        <tissue evidence="5">Whole body</tissue>
    </source>
</reference>
<dbReference type="NCBIfam" id="NF040713">
    <property type="entry name" value="ZapE"/>
    <property type="match status" value="1"/>
</dbReference>
<evidence type="ECO:0000256" key="1">
    <source>
        <dbReference type="ARBA" id="ARBA00010322"/>
    </source>
</evidence>
<dbReference type="InterPro" id="IPR027417">
    <property type="entry name" value="P-loop_NTPase"/>
</dbReference>
<proteinExistence type="inferred from homology"/>
<comment type="similarity">
    <text evidence="1">Belongs to the AFG1 ATPase family.</text>
</comment>
<dbReference type="Pfam" id="PF11838">
    <property type="entry name" value="ERAP1_C"/>
    <property type="match status" value="1"/>
</dbReference>
<dbReference type="EMBL" id="MUJZ01035214">
    <property type="protein sequence ID" value="OTF76915.1"/>
    <property type="molecule type" value="Genomic_DNA"/>
</dbReference>
<feature type="domain" description="ERAP1-like C-terminal" evidence="4">
    <location>
        <begin position="3"/>
        <end position="58"/>
    </location>
</feature>
<dbReference type="Proteomes" id="UP000194236">
    <property type="component" value="Unassembled WGS sequence"/>
</dbReference>
<dbReference type="Gene3D" id="3.40.50.300">
    <property type="entry name" value="P-loop containing nucleotide triphosphate hydrolases"/>
    <property type="match status" value="1"/>
</dbReference>
<dbReference type="OrthoDB" id="548867at2759"/>
<keyword evidence="3" id="KW-0067">ATP-binding</keyword>
<dbReference type="InterPro" id="IPR005654">
    <property type="entry name" value="ATPase_AFG1-like"/>
</dbReference>
<sequence length="265" mass="30663">MSDKSTVPANIRDIVYSAGVEYGSDREWNYCWRKYSDTTVASEKRLLLGVLGATPKKSRILIEYENRVRLKQIHDDPHQTAIIQRLLQLDEQLKDYRPFILSESISSPNRIVSKLSSLFRQSKSKTDSMKSDQPVKNRGLYLHGSVGCGKTMLMDLFFDNCSVDPRQKRRVHFHSFMLDFHNRFHQHKQRRSESRITNSSSGRASFDFDPIPIIAEDIVQESWFICLDEFQVTDIGDAMILKHFFKQLFAHGMVMIATSNRPPDG</sequence>
<organism evidence="5 6">
    <name type="scientific">Euroglyphus maynei</name>
    <name type="common">Mayne's house dust mite</name>
    <dbReference type="NCBI Taxonomy" id="6958"/>
    <lineage>
        <taxon>Eukaryota</taxon>
        <taxon>Metazoa</taxon>
        <taxon>Ecdysozoa</taxon>
        <taxon>Arthropoda</taxon>
        <taxon>Chelicerata</taxon>
        <taxon>Arachnida</taxon>
        <taxon>Acari</taxon>
        <taxon>Acariformes</taxon>
        <taxon>Sarcoptiformes</taxon>
        <taxon>Astigmata</taxon>
        <taxon>Psoroptidia</taxon>
        <taxon>Analgoidea</taxon>
        <taxon>Pyroglyphidae</taxon>
        <taxon>Pyroglyphinae</taxon>
        <taxon>Euroglyphus</taxon>
    </lineage>
</organism>
<accession>A0A1Y3BCI0</accession>
<name>A0A1Y3BCI0_EURMA</name>
<evidence type="ECO:0000256" key="2">
    <source>
        <dbReference type="ARBA" id="ARBA00022741"/>
    </source>
</evidence>
<keyword evidence="6" id="KW-1185">Reference proteome</keyword>
<dbReference type="SUPFAM" id="SSF52540">
    <property type="entry name" value="P-loop containing nucleoside triphosphate hydrolases"/>
    <property type="match status" value="1"/>
</dbReference>
<evidence type="ECO:0000259" key="4">
    <source>
        <dbReference type="Pfam" id="PF11838"/>
    </source>
</evidence>
<dbReference type="GO" id="GO:0005524">
    <property type="term" value="F:ATP binding"/>
    <property type="evidence" value="ECO:0007669"/>
    <property type="project" value="UniProtKB-KW"/>
</dbReference>
<dbReference type="PANTHER" id="PTHR12169:SF6">
    <property type="entry name" value="AFG1-LIKE ATPASE"/>
    <property type="match status" value="1"/>
</dbReference>
<evidence type="ECO:0000256" key="3">
    <source>
        <dbReference type="ARBA" id="ARBA00022840"/>
    </source>
</evidence>
<dbReference type="Gene3D" id="1.25.50.20">
    <property type="match status" value="1"/>
</dbReference>
<evidence type="ECO:0000313" key="5">
    <source>
        <dbReference type="EMBL" id="OTF76915.1"/>
    </source>
</evidence>
<evidence type="ECO:0000313" key="6">
    <source>
        <dbReference type="Proteomes" id="UP000194236"/>
    </source>
</evidence>